<evidence type="ECO:0000256" key="1">
    <source>
        <dbReference type="ARBA" id="ARBA00022737"/>
    </source>
</evidence>
<feature type="repeat" description="TPR" evidence="3">
    <location>
        <begin position="248"/>
        <end position="281"/>
    </location>
</feature>
<dbReference type="AlphaFoldDB" id="H7GFN7"/>
<keyword evidence="1" id="KW-0677">Repeat</keyword>
<dbReference type="PANTHER" id="PTHR44858:SF1">
    <property type="entry name" value="UDP-N-ACETYLGLUCOSAMINE--PEPTIDE N-ACETYLGLUCOSAMINYLTRANSFERASE SPINDLY-RELATED"/>
    <property type="match status" value="1"/>
</dbReference>
<name>H7GFN7_9DEIN</name>
<feature type="signal peptide" evidence="4">
    <location>
        <begin position="1"/>
        <end position="22"/>
    </location>
</feature>
<dbReference type="SMART" id="SM00028">
    <property type="entry name" value="TPR"/>
    <property type="match status" value="7"/>
</dbReference>
<dbReference type="Pfam" id="PF13432">
    <property type="entry name" value="TPR_16"/>
    <property type="match status" value="1"/>
</dbReference>
<keyword evidence="6" id="KW-1185">Reference proteome</keyword>
<dbReference type="Proteomes" id="UP000053186">
    <property type="component" value="Unassembled WGS sequence"/>
</dbReference>
<keyword evidence="4" id="KW-0732">Signal</keyword>
<comment type="caution">
    <text evidence="5">The sequence shown here is derived from an EMBL/GenBank/DDBJ whole genome shotgun (WGS) entry which is preliminary data.</text>
</comment>
<dbReference type="Pfam" id="PF13181">
    <property type="entry name" value="TPR_8"/>
    <property type="match status" value="1"/>
</dbReference>
<sequence>MKEVRMRWLLVVAGLLAAGGLAQTPPPPAAQTAEQNPLRLGVQLYALGRYDAALTLFERALKENPQDPEALYWLARTQLKLGLVNPALENGKTLVARNPRYLGGYMVLSEAYVALYRQAEDRERGKGYLEQALSVLKDAERVNPRYAPLHLQRGLVYALLGERDKAEASLKQALALEDTPEIRSALAELYLSMGRLDEALAQYAKALEQAPKDLDLRVRYASALLLKGKAEEAARVLEEGHRIKPLNAEGWYTLGQAYLALGRTKEAGVALENAVALAPLRFPAAYYYLGQVYLALGDYPKAKSRLTAAVRLEPKRAEYRYSLCLANEKLGDKEGARYQCQEALKLKPDYKEAEEVLKRL</sequence>
<keyword evidence="2 3" id="KW-0802">TPR repeat</keyword>
<dbReference type="Gene3D" id="1.25.40.10">
    <property type="entry name" value="Tetratricopeptide repeat domain"/>
    <property type="match status" value="3"/>
</dbReference>
<evidence type="ECO:0000256" key="3">
    <source>
        <dbReference type="PROSITE-ProRule" id="PRU00339"/>
    </source>
</evidence>
<dbReference type="InterPro" id="IPR019734">
    <property type="entry name" value="TPR_rpt"/>
</dbReference>
<protein>
    <submittedName>
        <fullName evidence="5">Uncharacterized protein</fullName>
    </submittedName>
</protein>
<dbReference type="Pfam" id="PF14559">
    <property type="entry name" value="TPR_19"/>
    <property type="match status" value="2"/>
</dbReference>
<dbReference type="InterPro" id="IPR011990">
    <property type="entry name" value="TPR-like_helical_dom_sf"/>
</dbReference>
<feature type="repeat" description="TPR" evidence="3">
    <location>
        <begin position="283"/>
        <end position="316"/>
    </location>
</feature>
<dbReference type="PANTHER" id="PTHR44858">
    <property type="entry name" value="TETRATRICOPEPTIDE REPEAT PROTEIN 6"/>
    <property type="match status" value="1"/>
</dbReference>
<organism evidence="5 6">
    <name type="scientific">Thermus parvatiensis</name>
    <dbReference type="NCBI Taxonomy" id="456163"/>
    <lineage>
        <taxon>Bacteria</taxon>
        <taxon>Thermotogati</taxon>
        <taxon>Deinococcota</taxon>
        <taxon>Deinococci</taxon>
        <taxon>Thermales</taxon>
        <taxon>Thermaceae</taxon>
        <taxon>Thermus</taxon>
    </lineage>
</organism>
<evidence type="ECO:0000256" key="4">
    <source>
        <dbReference type="SAM" id="SignalP"/>
    </source>
</evidence>
<dbReference type="InterPro" id="IPR050498">
    <property type="entry name" value="Ycf3"/>
</dbReference>
<feature type="repeat" description="TPR" evidence="3">
    <location>
        <begin position="180"/>
        <end position="213"/>
    </location>
</feature>
<feature type="repeat" description="TPR" evidence="3">
    <location>
        <begin position="34"/>
        <end position="67"/>
    </location>
</feature>
<evidence type="ECO:0000313" key="6">
    <source>
        <dbReference type="Proteomes" id="UP000053186"/>
    </source>
</evidence>
<proteinExistence type="predicted"/>
<accession>H7GFN7</accession>
<reference evidence="5 6" key="1">
    <citation type="journal article" date="2012" name="J. Bacteriol.">
        <title>Draft genome sequence of Thermus sp. strain RL, isolated from a hot water spring located atop the Himalayan ranges at Manikaran, India.</title>
        <authorList>
            <person name="Dwivedi V."/>
            <person name="Sangwan N."/>
            <person name="Nigam A."/>
            <person name="Garg N."/>
            <person name="Niharika N."/>
            <person name="Khurana P."/>
            <person name="Khurana J.P."/>
            <person name="Lal R."/>
        </authorList>
    </citation>
    <scope>NUCLEOTIDE SEQUENCE [LARGE SCALE GENOMIC DNA]</scope>
    <source>
        <strain evidence="5 6">RL</strain>
    </source>
</reference>
<dbReference type="PATRIC" id="fig|456163.3.peg.938"/>
<evidence type="ECO:0000256" key="2">
    <source>
        <dbReference type="ARBA" id="ARBA00022803"/>
    </source>
</evidence>
<feature type="chain" id="PRO_5003610734" evidence="4">
    <location>
        <begin position="23"/>
        <end position="360"/>
    </location>
</feature>
<gene>
    <name evidence="5" type="ORF">RLTM_04756</name>
</gene>
<dbReference type="PROSITE" id="PS50293">
    <property type="entry name" value="TPR_REGION"/>
    <property type="match status" value="1"/>
</dbReference>
<dbReference type="EMBL" id="AIJQ01000004">
    <property type="protein sequence ID" value="EIA39549.1"/>
    <property type="molecule type" value="Genomic_DNA"/>
</dbReference>
<dbReference type="SUPFAM" id="SSF48452">
    <property type="entry name" value="TPR-like"/>
    <property type="match status" value="2"/>
</dbReference>
<dbReference type="PROSITE" id="PS50005">
    <property type="entry name" value="TPR"/>
    <property type="match status" value="4"/>
</dbReference>
<evidence type="ECO:0000313" key="5">
    <source>
        <dbReference type="EMBL" id="EIA39549.1"/>
    </source>
</evidence>